<keyword evidence="2" id="KW-1185">Reference proteome</keyword>
<dbReference type="Gramene" id="OE9A023067T1">
    <property type="protein sequence ID" value="OE9A023067C1"/>
    <property type="gene ID" value="OE9A023067"/>
</dbReference>
<evidence type="ECO:0000313" key="1">
    <source>
        <dbReference type="EMBL" id="CAA3026358.1"/>
    </source>
</evidence>
<organism evidence="1 2">
    <name type="scientific">Olea europaea subsp. europaea</name>
    <dbReference type="NCBI Taxonomy" id="158383"/>
    <lineage>
        <taxon>Eukaryota</taxon>
        <taxon>Viridiplantae</taxon>
        <taxon>Streptophyta</taxon>
        <taxon>Embryophyta</taxon>
        <taxon>Tracheophyta</taxon>
        <taxon>Spermatophyta</taxon>
        <taxon>Magnoliopsida</taxon>
        <taxon>eudicotyledons</taxon>
        <taxon>Gunneridae</taxon>
        <taxon>Pentapetalae</taxon>
        <taxon>asterids</taxon>
        <taxon>lamiids</taxon>
        <taxon>Lamiales</taxon>
        <taxon>Oleaceae</taxon>
        <taxon>Oleeae</taxon>
        <taxon>Olea</taxon>
    </lineage>
</organism>
<dbReference type="Proteomes" id="UP000594638">
    <property type="component" value="Unassembled WGS sequence"/>
</dbReference>
<gene>
    <name evidence="1" type="ORF">OLEA9_A023067</name>
</gene>
<comment type="caution">
    <text evidence="1">The sequence shown here is derived from an EMBL/GenBank/DDBJ whole genome shotgun (WGS) entry which is preliminary data.</text>
</comment>
<accession>A0A8S0V851</accession>
<protein>
    <submittedName>
        <fullName evidence="1">Uncharacterized protein</fullName>
    </submittedName>
</protein>
<proteinExistence type="predicted"/>
<sequence>MVERYSSAITEVVVASALIEASLYDDESITAQFVTVHHGSDFDLSITTQKHQVVVVSGGIANYNPCYVAHKRFVLALYTMRCNVPQWHSQPLQSALHRRVLWQSARMKLLGSVRRKKGESKPATSLKEFCIDYYTRPRQMREREREVLKLGMG</sequence>
<reference evidence="1 2" key="1">
    <citation type="submission" date="2019-12" db="EMBL/GenBank/DDBJ databases">
        <authorList>
            <person name="Alioto T."/>
            <person name="Alioto T."/>
            <person name="Gomez Garrido J."/>
        </authorList>
    </citation>
    <scope>NUCLEOTIDE SEQUENCE [LARGE SCALE GENOMIC DNA]</scope>
</reference>
<dbReference type="EMBL" id="CACTIH010009158">
    <property type="protein sequence ID" value="CAA3026358.1"/>
    <property type="molecule type" value="Genomic_DNA"/>
</dbReference>
<dbReference type="AlphaFoldDB" id="A0A8S0V851"/>
<name>A0A8S0V851_OLEEU</name>
<evidence type="ECO:0000313" key="2">
    <source>
        <dbReference type="Proteomes" id="UP000594638"/>
    </source>
</evidence>